<evidence type="ECO:0000259" key="1">
    <source>
        <dbReference type="PROSITE" id="PS50042"/>
    </source>
</evidence>
<dbReference type="CDD" id="cd00038">
    <property type="entry name" value="CAP_ED"/>
    <property type="match status" value="1"/>
</dbReference>
<comment type="caution">
    <text evidence="2">The sequence shown here is derived from an EMBL/GenBank/DDBJ whole genome shotgun (WGS) entry which is preliminary data.</text>
</comment>
<dbReference type="OrthoDB" id="192231at2"/>
<accession>A0A4U6BQ41</accession>
<gene>
    <name evidence="2" type="ORF">YH63_014885</name>
</gene>
<dbReference type="RefSeq" id="WP_046826915.1">
    <property type="nucleotide sequence ID" value="NZ_LBIA02000001.1"/>
</dbReference>
<dbReference type="InterPro" id="IPR000595">
    <property type="entry name" value="cNMP-bd_dom"/>
</dbReference>
<organism evidence="2 3">
    <name type="scientific">Afipia massiliensis</name>
    <dbReference type="NCBI Taxonomy" id="211460"/>
    <lineage>
        <taxon>Bacteria</taxon>
        <taxon>Pseudomonadati</taxon>
        <taxon>Pseudomonadota</taxon>
        <taxon>Alphaproteobacteria</taxon>
        <taxon>Hyphomicrobiales</taxon>
        <taxon>Nitrobacteraceae</taxon>
        <taxon>Afipia</taxon>
    </lineage>
</organism>
<evidence type="ECO:0000313" key="3">
    <source>
        <dbReference type="Proteomes" id="UP000034832"/>
    </source>
</evidence>
<keyword evidence="3" id="KW-1185">Reference proteome</keyword>
<feature type="domain" description="Cyclic nucleotide-binding" evidence="1">
    <location>
        <begin position="15"/>
        <end position="86"/>
    </location>
</feature>
<protein>
    <submittedName>
        <fullName evidence="2">Cyclic nucleotide-binding domain-containing protein</fullName>
    </submittedName>
</protein>
<dbReference type="EMBL" id="LBIA02000001">
    <property type="protein sequence ID" value="TKT72609.1"/>
    <property type="molecule type" value="Genomic_DNA"/>
</dbReference>
<name>A0A4U6BQ41_9BRAD</name>
<sequence>MRAVLEHCKGRAETYVPAKMLLIREGETTGDLFILIEGELEVLKGDTIIAVVTEPGAILGEMSVLLGQPHTGTVRAATGSTVYKIDDGAGFLRENSAVTLLVATVLAQRLNAATTYVADIKRQYAGHGTMVGEVLESLVNQPESKASDRDPDPRL</sequence>
<dbReference type="Gene3D" id="2.60.120.10">
    <property type="entry name" value="Jelly Rolls"/>
    <property type="match status" value="1"/>
</dbReference>
<dbReference type="AlphaFoldDB" id="A0A4U6BQ41"/>
<dbReference type="InterPro" id="IPR018490">
    <property type="entry name" value="cNMP-bd_dom_sf"/>
</dbReference>
<dbReference type="SUPFAM" id="SSF51206">
    <property type="entry name" value="cAMP-binding domain-like"/>
    <property type="match status" value="1"/>
</dbReference>
<reference evidence="2" key="1">
    <citation type="submission" date="2019-04" db="EMBL/GenBank/DDBJ databases">
        <title>Whole genome sequencing of cave bacteria.</title>
        <authorList>
            <person name="Gan H.M."/>
            <person name="Barton H."/>
            <person name="Savka M.A."/>
        </authorList>
    </citation>
    <scope>NUCLEOTIDE SEQUENCE [LARGE SCALE GENOMIC DNA]</scope>
    <source>
        <strain evidence="2">LC387</strain>
    </source>
</reference>
<dbReference type="Proteomes" id="UP000034832">
    <property type="component" value="Unassembled WGS sequence"/>
</dbReference>
<dbReference type="STRING" id="211460.YH63_04130"/>
<dbReference type="PROSITE" id="PS50042">
    <property type="entry name" value="CNMP_BINDING_3"/>
    <property type="match status" value="1"/>
</dbReference>
<dbReference type="Pfam" id="PF00027">
    <property type="entry name" value="cNMP_binding"/>
    <property type="match status" value="1"/>
</dbReference>
<evidence type="ECO:0000313" key="2">
    <source>
        <dbReference type="EMBL" id="TKT72609.1"/>
    </source>
</evidence>
<dbReference type="InterPro" id="IPR014710">
    <property type="entry name" value="RmlC-like_jellyroll"/>
</dbReference>
<proteinExistence type="predicted"/>